<dbReference type="OrthoDB" id="9815923at2"/>
<comment type="caution">
    <text evidence="1">The sequence shown here is derived from an EMBL/GenBank/DDBJ whole genome shotgun (WGS) entry which is preliminary data.</text>
</comment>
<protein>
    <recommendedName>
        <fullName evidence="3">Glycosyltransferase</fullName>
    </recommendedName>
</protein>
<dbReference type="AlphaFoldDB" id="A0A7K0DC61"/>
<evidence type="ECO:0000313" key="2">
    <source>
        <dbReference type="Proteomes" id="UP000438448"/>
    </source>
</evidence>
<reference evidence="1 2" key="1">
    <citation type="submission" date="2019-10" db="EMBL/GenBank/DDBJ databases">
        <title>Nocardia macrotermitis sp. nov. and Nocardia aurantia sp. nov., isolated from the gut of fungus growing-termite Macrotermes natalensis.</title>
        <authorList>
            <person name="Benndorf R."/>
            <person name="Schwitalla J."/>
            <person name="Martin K."/>
            <person name="De Beer W."/>
            <person name="Kaster A.-K."/>
            <person name="Vollmers J."/>
            <person name="Poulsen M."/>
            <person name="Beemelmanns C."/>
        </authorList>
    </citation>
    <scope>NUCLEOTIDE SEQUENCE [LARGE SCALE GENOMIC DNA]</scope>
    <source>
        <strain evidence="1 2">RB20</strain>
    </source>
</reference>
<dbReference type="RefSeq" id="WP_153414057.1">
    <property type="nucleotide sequence ID" value="NZ_WEGK01000013.1"/>
</dbReference>
<dbReference type="EMBL" id="WEGK01000013">
    <property type="protein sequence ID" value="MQY22474.1"/>
    <property type="molecule type" value="Genomic_DNA"/>
</dbReference>
<keyword evidence="2" id="KW-1185">Reference proteome</keyword>
<gene>
    <name evidence="1" type="ORF">NRB20_55920</name>
</gene>
<dbReference type="Proteomes" id="UP000438448">
    <property type="component" value="Unassembled WGS sequence"/>
</dbReference>
<organism evidence="1 2">
    <name type="scientific">Nocardia macrotermitis</name>
    <dbReference type="NCBI Taxonomy" id="2585198"/>
    <lineage>
        <taxon>Bacteria</taxon>
        <taxon>Bacillati</taxon>
        <taxon>Actinomycetota</taxon>
        <taxon>Actinomycetes</taxon>
        <taxon>Mycobacteriales</taxon>
        <taxon>Nocardiaceae</taxon>
        <taxon>Nocardia</taxon>
    </lineage>
</organism>
<proteinExistence type="predicted"/>
<evidence type="ECO:0008006" key="3">
    <source>
        <dbReference type="Google" id="ProtNLM"/>
    </source>
</evidence>
<evidence type="ECO:0000313" key="1">
    <source>
        <dbReference type="EMBL" id="MQY22474.1"/>
    </source>
</evidence>
<name>A0A7K0DC61_9NOCA</name>
<accession>A0A7K0DC61</accession>
<sequence length="284" mass="32379">MHFNVTQPRGQRRPMYLEMMDMVARSLRELGHSTTNRYGYDPDLINVAFAYFDATHEFTSRSVFYQLEPICGWRIGVNHFPFDALRANVVWDYSRHNIEVLQTHGVHAHYVPIGHHPALERVPHAAEQDIDVLFYGLNTPRRVAIISALRRAGLNVEYHHRTYGSQLDPFIGRAKVVLNMHGRSDYRTLESLRVGYLMSNRKAVVSEINHRDDDDDLGAGIAGVPFPQLVDTCVDLVRAEDERNRLADKAYATISQRPFNDVLDHVMATVEPLDTFAGAWGPRG</sequence>